<organism evidence="1">
    <name type="scientific">Ruegeria sp. PrR005</name>
    <dbReference type="NCBI Taxonomy" id="2706882"/>
    <lineage>
        <taxon>Bacteria</taxon>
        <taxon>Pseudomonadati</taxon>
        <taxon>Pseudomonadota</taxon>
        <taxon>Alphaproteobacteria</taxon>
        <taxon>Rhodobacterales</taxon>
        <taxon>Roseobacteraceae</taxon>
        <taxon>Ruegeria</taxon>
    </lineage>
</organism>
<dbReference type="AlphaFoldDB" id="A0A6B2NP60"/>
<dbReference type="Gene3D" id="1.25.40.10">
    <property type="entry name" value="Tetratricopeptide repeat domain"/>
    <property type="match status" value="1"/>
</dbReference>
<dbReference type="SUPFAM" id="SSF48452">
    <property type="entry name" value="TPR-like"/>
    <property type="match status" value="1"/>
</dbReference>
<comment type="caution">
    <text evidence="1">The sequence shown here is derived from an EMBL/GenBank/DDBJ whole genome shotgun (WGS) entry which is preliminary data.</text>
</comment>
<dbReference type="RefSeq" id="WP_164128283.1">
    <property type="nucleotide sequence ID" value="NZ_JAAGOX010000007.1"/>
</dbReference>
<protein>
    <recommendedName>
        <fullName evidence="2">Tetratricopeptide repeat protein</fullName>
    </recommendedName>
</protein>
<dbReference type="PROSITE" id="PS51257">
    <property type="entry name" value="PROKAR_LIPOPROTEIN"/>
    <property type="match status" value="1"/>
</dbReference>
<gene>
    <name evidence="1" type="ORF">G0P99_04965</name>
</gene>
<accession>A0A6B2NP60</accession>
<evidence type="ECO:0008006" key="2">
    <source>
        <dbReference type="Google" id="ProtNLM"/>
    </source>
</evidence>
<name>A0A6B2NP60_9RHOB</name>
<proteinExistence type="predicted"/>
<evidence type="ECO:0000313" key="1">
    <source>
        <dbReference type="EMBL" id="NDW44299.1"/>
    </source>
</evidence>
<reference evidence="1" key="1">
    <citation type="submission" date="2020-02" db="EMBL/GenBank/DDBJ databases">
        <title>Delineation of the pyrene-degrading pathway in Roseobacter clade bacteria by genomic analysis.</title>
        <authorList>
            <person name="Zhou H."/>
            <person name="Wang H."/>
        </authorList>
    </citation>
    <scope>NUCLEOTIDE SEQUENCE</scope>
    <source>
        <strain evidence="1">PrR005</strain>
    </source>
</reference>
<sequence length="171" mass="18120">MKAGQFKTPALAGLLFVVLIGCDDGQNAGSDGFRRSYTDARAALETGKYDKANRIYARMMQEAGPLRTRIQLEYAHSLLRSGAYDEAAQQARALSQGQTGTARSAALSVLGTAYHEMGLTALTGGDPAVGRQYLTQAQTAFAEVLKNDPELDPLGALAGRQASIAVQLKAL</sequence>
<dbReference type="InterPro" id="IPR011990">
    <property type="entry name" value="TPR-like_helical_dom_sf"/>
</dbReference>
<dbReference type="EMBL" id="JAAGOX010000007">
    <property type="protein sequence ID" value="NDW44299.1"/>
    <property type="molecule type" value="Genomic_DNA"/>
</dbReference>